<sequence length="56" mass="6307">MAEQQAAHYRGPGRWNGHAERMGPLEHAGKWTSDNDRKNLPDVDPPRMENGGRIPT</sequence>
<name>A0AAD1WWY9_PELCU</name>
<evidence type="ECO:0000256" key="1">
    <source>
        <dbReference type="SAM" id="MobiDB-lite"/>
    </source>
</evidence>
<proteinExistence type="predicted"/>
<feature type="region of interest" description="Disordered" evidence="1">
    <location>
        <begin position="1"/>
        <end position="56"/>
    </location>
</feature>
<dbReference type="EMBL" id="OW240924">
    <property type="protein sequence ID" value="CAH2327297.1"/>
    <property type="molecule type" value="Genomic_DNA"/>
</dbReference>
<organism evidence="2 3">
    <name type="scientific">Pelobates cultripes</name>
    <name type="common">Western spadefoot toad</name>
    <dbReference type="NCBI Taxonomy" id="61616"/>
    <lineage>
        <taxon>Eukaryota</taxon>
        <taxon>Metazoa</taxon>
        <taxon>Chordata</taxon>
        <taxon>Craniata</taxon>
        <taxon>Vertebrata</taxon>
        <taxon>Euteleostomi</taxon>
        <taxon>Amphibia</taxon>
        <taxon>Batrachia</taxon>
        <taxon>Anura</taxon>
        <taxon>Pelobatoidea</taxon>
        <taxon>Pelobatidae</taxon>
        <taxon>Pelobates</taxon>
    </lineage>
</organism>
<accession>A0AAD1WWY9</accession>
<evidence type="ECO:0000313" key="2">
    <source>
        <dbReference type="EMBL" id="CAH2327297.1"/>
    </source>
</evidence>
<reference evidence="2" key="1">
    <citation type="submission" date="2022-03" db="EMBL/GenBank/DDBJ databases">
        <authorList>
            <person name="Alioto T."/>
            <person name="Alioto T."/>
            <person name="Gomez Garrido J."/>
        </authorList>
    </citation>
    <scope>NUCLEOTIDE SEQUENCE</scope>
</reference>
<gene>
    <name evidence="2" type="ORF">PECUL_23A048523</name>
</gene>
<dbReference type="AlphaFoldDB" id="A0AAD1WWY9"/>
<protein>
    <submittedName>
        <fullName evidence="2">Uncharacterized protein</fullName>
    </submittedName>
</protein>
<evidence type="ECO:0000313" key="3">
    <source>
        <dbReference type="Proteomes" id="UP001295444"/>
    </source>
</evidence>
<feature type="non-terminal residue" evidence="2">
    <location>
        <position position="56"/>
    </location>
</feature>
<keyword evidence="3" id="KW-1185">Reference proteome</keyword>
<feature type="compositionally biased region" description="Basic and acidic residues" evidence="1">
    <location>
        <begin position="17"/>
        <end position="47"/>
    </location>
</feature>
<dbReference type="Proteomes" id="UP001295444">
    <property type="component" value="Chromosome 13"/>
</dbReference>